<evidence type="ECO:0000313" key="3">
    <source>
        <dbReference type="Proteomes" id="UP000789405"/>
    </source>
</evidence>
<dbReference type="EMBL" id="CAJVPY010004665">
    <property type="protein sequence ID" value="CAG8625007.1"/>
    <property type="molecule type" value="Genomic_DNA"/>
</dbReference>
<keyword evidence="3" id="KW-1185">Reference proteome</keyword>
<comment type="caution">
    <text evidence="2">The sequence shown here is derived from an EMBL/GenBank/DDBJ whole genome shotgun (WGS) entry which is preliminary data.</text>
</comment>
<dbReference type="OrthoDB" id="1881at2759"/>
<reference evidence="2" key="1">
    <citation type="submission" date="2021-06" db="EMBL/GenBank/DDBJ databases">
        <authorList>
            <person name="Kallberg Y."/>
            <person name="Tangrot J."/>
            <person name="Rosling A."/>
        </authorList>
    </citation>
    <scope>NUCLEOTIDE SEQUENCE</scope>
    <source>
        <strain evidence="2">MA453B</strain>
    </source>
</reference>
<dbReference type="Proteomes" id="UP000789405">
    <property type="component" value="Unassembled WGS sequence"/>
</dbReference>
<gene>
    <name evidence="2" type="ORF">DERYTH_LOCUS8840</name>
</gene>
<feature type="compositionally biased region" description="Polar residues" evidence="1">
    <location>
        <begin position="1"/>
        <end position="11"/>
    </location>
</feature>
<accession>A0A9N9GPZ9</accession>
<organism evidence="2 3">
    <name type="scientific">Dentiscutata erythropus</name>
    <dbReference type="NCBI Taxonomy" id="1348616"/>
    <lineage>
        <taxon>Eukaryota</taxon>
        <taxon>Fungi</taxon>
        <taxon>Fungi incertae sedis</taxon>
        <taxon>Mucoromycota</taxon>
        <taxon>Glomeromycotina</taxon>
        <taxon>Glomeromycetes</taxon>
        <taxon>Diversisporales</taxon>
        <taxon>Gigasporaceae</taxon>
        <taxon>Dentiscutata</taxon>
    </lineage>
</organism>
<feature type="compositionally biased region" description="Polar residues" evidence="1">
    <location>
        <begin position="19"/>
        <end position="36"/>
    </location>
</feature>
<sequence length="113" mass="12353">MPYAPSNSFNKQNEDSAPVDNQNYHGSSNCSSIKPNAVNTSRTFQQSYYFIESFSAYFPGNCIDGMPITKEPTEMAARGKKFTDGIELGFKPLNTVTNPIAIPSTSPTIRSSS</sequence>
<proteinExistence type="predicted"/>
<evidence type="ECO:0000256" key="1">
    <source>
        <dbReference type="SAM" id="MobiDB-lite"/>
    </source>
</evidence>
<dbReference type="AlphaFoldDB" id="A0A9N9GPZ9"/>
<feature type="region of interest" description="Disordered" evidence="1">
    <location>
        <begin position="1"/>
        <end position="36"/>
    </location>
</feature>
<evidence type="ECO:0000313" key="2">
    <source>
        <dbReference type="EMBL" id="CAG8625007.1"/>
    </source>
</evidence>
<protein>
    <submittedName>
        <fullName evidence="2">25790_t:CDS:1</fullName>
    </submittedName>
</protein>
<name>A0A9N9GPZ9_9GLOM</name>